<keyword evidence="9" id="KW-0687">Ribonucleoprotein</keyword>
<dbReference type="PANTHER" id="PTHR23406">
    <property type="entry name" value="MALIC ENZYME-RELATED"/>
    <property type="match status" value="1"/>
</dbReference>
<dbReference type="InterPro" id="IPR001891">
    <property type="entry name" value="Malic_OxRdtase"/>
</dbReference>
<dbReference type="PANTHER" id="PTHR23406:SF34">
    <property type="entry name" value="NAD-DEPENDENT MALIC ENZYME, MITOCHONDRIAL"/>
    <property type="match status" value="1"/>
</dbReference>
<dbReference type="InterPro" id="IPR019972">
    <property type="entry name" value="Ribosomal_uL14_CS"/>
</dbReference>
<evidence type="ECO:0000313" key="15">
    <source>
        <dbReference type="EMBL" id="KAK4129819.1"/>
    </source>
</evidence>
<evidence type="ECO:0000256" key="2">
    <source>
        <dbReference type="ARBA" id="ARBA00001946"/>
    </source>
</evidence>
<dbReference type="GO" id="GO:0004471">
    <property type="term" value="F:malate dehydrogenase (decarboxylating) (NAD+) activity"/>
    <property type="evidence" value="ECO:0007669"/>
    <property type="project" value="TreeGrafter"/>
</dbReference>
<evidence type="ECO:0000256" key="12">
    <source>
        <dbReference type="RuleBase" id="RU003426"/>
    </source>
</evidence>
<dbReference type="RefSeq" id="XP_062653590.1">
    <property type="nucleotide sequence ID" value="XM_062795984.1"/>
</dbReference>
<dbReference type="InterPro" id="IPR036853">
    <property type="entry name" value="Ribosomal_uL14_sf"/>
</dbReference>
<gene>
    <name evidence="15" type="ORF">N657DRAFT_677388</name>
</gene>
<dbReference type="InterPro" id="IPR012302">
    <property type="entry name" value="Malic_NAD-bd"/>
</dbReference>
<dbReference type="NCBIfam" id="NF010052">
    <property type="entry name" value="PRK13529.1"/>
    <property type="match status" value="1"/>
</dbReference>
<comment type="similarity">
    <text evidence="3 12">Belongs to the malic enzymes family.</text>
</comment>
<evidence type="ECO:0000256" key="8">
    <source>
        <dbReference type="ARBA" id="ARBA00023027"/>
    </source>
</evidence>
<dbReference type="EMBL" id="MU853223">
    <property type="protein sequence ID" value="KAK4129819.1"/>
    <property type="molecule type" value="Genomic_DNA"/>
</dbReference>
<organism evidence="15 16">
    <name type="scientific">Parathielavia appendiculata</name>
    <dbReference type="NCBI Taxonomy" id="2587402"/>
    <lineage>
        <taxon>Eukaryota</taxon>
        <taxon>Fungi</taxon>
        <taxon>Dikarya</taxon>
        <taxon>Ascomycota</taxon>
        <taxon>Pezizomycotina</taxon>
        <taxon>Sordariomycetes</taxon>
        <taxon>Sordariomycetidae</taxon>
        <taxon>Sordariales</taxon>
        <taxon>Chaetomiaceae</taxon>
        <taxon>Parathielavia</taxon>
    </lineage>
</organism>
<dbReference type="InterPro" id="IPR000218">
    <property type="entry name" value="Ribosomal_uL14"/>
</dbReference>
<dbReference type="Gene3D" id="3.40.50.720">
    <property type="entry name" value="NAD(P)-binding Rossmann-like Domain"/>
    <property type="match status" value="1"/>
</dbReference>
<dbReference type="Proteomes" id="UP001302602">
    <property type="component" value="Unassembled WGS sequence"/>
</dbReference>
<dbReference type="GO" id="GO:1990904">
    <property type="term" value="C:ribonucleoprotein complex"/>
    <property type="evidence" value="ECO:0007669"/>
    <property type="project" value="UniProtKB-KW"/>
</dbReference>
<dbReference type="Gene3D" id="2.40.150.20">
    <property type="entry name" value="Ribosomal protein L14"/>
    <property type="match status" value="1"/>
</dbReference>
<proteinExistence type="inferred from homology"/>
<comment type="cofactor">
    <cofactor evidence="2">
        <name>Mg(2+)</name>
        <dbReference type="ChEBI" id="CHEBI:18420"/>
    </cofactor>
</comment>
<comment type="cofactor">
    <cofactor evidence="1">
        <name>Mn(2+)</name>
        <dbReference type="ChEBI" id="CHEBI:29035"/>
    </cofactor>
</comment>
<keyword evidence="5 12" id="KW-0479">Metal-binding</keyword>
<name>A0AAN6ZA15_9PEZI</name>
<evidence type="ECO:0000256" key="4">
    <source>
        <dbReference type="ARBA" id="ARBA00010745"/>
    </source>
</evidence>
<evidence type="ECO:0000256" key="1">
    <source>
        <dbReference type="ARBA" id="ARBA00001936"/>
    </source>
</evidence>
<feature type="domain" description="Malic enzyme NAD-binding" evidence="13">
    <location>
        <begin position="282"/>
        <end position="543"/>
    </location>
</feature>
<dbReference type="GeneID" id="87832752"/>
<dbReference type="PROSITE" id="PS00331">
    <property type="entry name" value="MALIC_ENZYMES"/>
    <property type="match status" value="1"/>
</dbReference>
<dbReference type="InterPro" id="IPR037062">
    <property type="entry name" value="Malic_N_dom_sf"/>
</dbReference>
<dbReference type="GO" id="GO:0006108">
    <property type="term" value="P:malate metabolic process"/>
    <property type="evidence" value="ECO:0007669"/>
    <property type="project" value="TreeGrafter"/>
</dbReference>
<dbReference type="HAMAP" id="MF_01367">
    <property type="entry name" value="Ribosomal_uL14"/>
    <property type="match status" value="1"/>
</dbReference>
<comment type="catalytic activity">
    <reaction evidence="10">
        <text>oxaloacetate + H(+) = pyruvate + CO2</text>
        <dbReference type="Rhea" id="RHEA:15641"/>
        <dbReference type="ChEBI" id="CHEBI:15361"/>
        <dbReference type="ChEBI" id="CHEBI:15378"/>
        <dbReference type="ChEBI" id="CHEBI:16452"/>
        <dbReference type="ChEBI" id="CHEBI:16526"/>
        <dbReference type="EC" id="1.1.1.38"/>
    </reaction>
</comment>
<dbReference type="GO" id="GO:0046872">
    <property type="term" value="F:metal ion binding"/>
    <property type="evidence" value="ECO:0007669"/>
    <property type="project" value="UniProtKB-KW"/>
</dbReference>
<dbReference type="PROSITE" id="PS00049">
    <property type="entry name" value="RIBOSOMAL_L14"/>
    <property type="match status" value="1"/>
</dbReference>
<dbReference type="SUPFAM" id="SSF53223">
    <property type="entry name" value="Aminoacid dehydrogenase-like, N-terminal domain"/>
    <property type="match status" value="1"/>
</dbReference>
<dbReference type="SMART" id="SM01274">
    <property type="entry name" value="malic"/>
    <property type="match status" value="1"/>
</dbReference>
<evidence type="ECO:0000256" key="11">
    <source>
        <dbReference type="ARBA" id="ARBA00052591"/>
    </source>
</evidence>
<evidence type="ECO:0000256" key="7">
    <source>
        <dbReference type="ARBA" id="ARBA00023002"/>
    </source>
</evidence>
<dbReference type="GO" id="GO:0005829">
    <property type="term" value="C:cytosol"/>
    <property type="evidence" value="ECO:0007669"/>
    <property type="project" value="TreeGrafter"/>
</dbReference>
<reference evidence="15" key="1">
    <citation type="journal article" date="2023" name="Mol. Phylogenet. Evol.">
        <title>Genome-scale phylogeny and comparative genomics of the fungal order Sordariales.</title>
        <authorList>
            <person name="Hensen N."/>
            <person name="Bonometti L."/>
            <person name="Westerberg I."/>
            <person name="Brannstrom I.O."/>
            <person name="Guillou S."/>
            <person name="Cros-Aarteil S."/>
            <person name="Calhoun S."/>
            <person name="Haridas S."/>
            <person name="Kuo A."/>
            <person name="Mondo S."/>
            <person name="Pangilinan J."/>
            <person name="Riley R."/>
            <person name="LaButti K."/>
            <person name="Andreopoulos B."/>
            <person name="Lipzen A."/>
            <person name="Chen C."/>
            <person name="Yan M."/>
            <person name="Daum C."/>
            <person name="Ng V."/>
            <person name="Clum A."/>
            <person name="Steindorff A."/>
            <person name="Ohm R.A."/>
            <person name="Martin F."/>
            <person name="Silar P."/>
            <person name="Natvig D.O."/>
            <person name="Lalanne C."/>
            <person name="Gautier V."/>
            <person name="Ament-Velasquez S.L."/>
            <person name="Kruys A."/>
            <person name="Hutchinson M.I."/>
            <person name="Powell A.J."/>
            <person name="Barry K."/>
            <person name="Miller A.N."/>
            <person name="Grigoriev I.V."/>
            <person name="Debuchy R."/>
            <person name="Gladieux P."/>
            <person name="Hiltunen Thoren M."/>
            <person name="Johannesson H."/>
        </authorList>
    </citation>
    <scope>NUCLEOTIDE SEQUENCE</scope>
    <source>
        <strain evidence="15">CBS 731.68</strain>
    </source>
</reference>
<evidence type="ECO:0000256" key="10">
    <source>
        <dbReference type="ARBA" id="ARBA00050168"/>
    </source>
</evidence>
<accession>A0AAN6ZA15</accession>
<dbReference type="Pfam" id="PF00238">
    <property type="entry name" value="Ribosomal_L14"/>
    <property type="match status" value="1"/>
</dbReference>
<dbReference type="SUPFAM" id="SSF50193">
    <property type="entry name" value="Ribosomal protein L14"/>
    <property type="match status" value="1"/>
</dbReference>
<dbReference type="GO" id="GO:0006412">
    <property type="term" value="P:translation"/>
    <property type="evidence" value="ECO:0007669"/>
    <property type="project" value="InterPro"/>
</dbReference>
<dbReference type="InterPro" id="IPR046346">
    <property type="entry name" value="Aminoacid_DH-like_N_sf"/>
</dbReference>
<dbReference type="FunFam" id="2.40.150.20:FF:000003">
    <property type="entry name" value="60S ribosomal protein L23"/>
    <property type="match status" value="1"/>
</dbReference>
<keyword evidence="16" id="KW-1185">Reference proteome</keyword>
<dbReference type="CDD" id="cd00337">
    <property type="entry name" value="Ribosomal_uL14"/>
    <property type="match status" value="1"/>
</dbReference>
<dbReference type="Pfam" id="PF00390">
    <property type="entry name" value="malic"/>
    <property type="match status" value="1"/>
</dbReference>
<dbReference type="PRINTS" id="PR00072">
    <property type="entry name" value="MALOXRDTASE"/>
</dbReference>
<comment type="similarity">
    <text evidence="4">Belongs to the universal ribosomal protein uL14 family.</text>
</comment>
<sequence>MPPHKAESKFGHLPLSTNGPLECAIKGTVLLNHPYFNKGSAFTADERRAFELSGLLPPSIQTLEQQVQRAYDQYRAQPDDLAKNTFLSSMKEQNEVLYFKLLLDHLEEMFSVVYTPTEGEAIQNYSRIFRRPEGLFLNIYDIDRVHHDLSLWGTAEDIDYIVVTDGEEILGIGDQGCGGILISIAKLVLMTICAGIHPNRVLPVVLDCGTDNETLLNDALYLGVKEKRVRGQKYDELVTTFIKSARELFPKAYIHFEDFGVQNAQRLLDKWRPEIPCFNDDVQGTGCVTLAAILSGLHVSKQKLDDLRMVVFGAGTAGVGIADQVRDAIAVERGVSKEEAARQIWLVDKPGLLTARVEGLSDAQKTYARSKDWSDEKTDLLGVVKEVKPNVLIGTSTVPKAFTEKVVREMASHVDRPIILPLSNPTKLHEAVPADLLAWTDGKALVATGSPFKPVKGPWGPDGKEVEIEVAECNNSVVFPGIGLGGVLCRTRLVTDKMLIAAVKGVAELSPALKDDTAPLLPGVDVVREVSVRVARKVIQAAVEEGVATQEGIPKNDAELVEWIREQIWEPVYRPLKRGAPGGKLKMTLGLPVGAIMNCADNSGARNLYIISVKGIGARLNRLPAGGVGDMVMATVKKGKPELRKKVHPAVIVRQAKPWKRFDGVFLYFEDNAGVIVNPKGEMKGSAITGPVGKEAAELWPRIASNSGVVM</sequence>
<evidence type="ECO:0000256" key="3">
    <source>
        <dbReference type="ARBA" id="ARBA00008785"/>
    </source>
</evidence>
<dbReference type="InterPro" id="IPR012301">
    <property type="entry name" value="Malic_N_dom"/>
</dbReference>
<keyword evidence="7 12" id="KW-0560">Oxidoreductase</keyword>
<dbReference type="SUPFAM" id="SSF51735">
    <property type="entry name" value="NAD(P)-binding Rossmann-fold domains"/>
    <property type="match status" value="1"/>
</dbReference>
<keyword evidence="8" id="KW-0520">NAD</keyword>
<evidence type="ECO:0000256" key="6">
    <source>
        <dbReference type="ARBA" id="ARBA00022980"/>
    </source>
</evidence>
<evidence type="ECO:0000256" key="9">
    <source>
        <dbReference type="ARBA" id="ARBA00023274"/>
    </source>
</evidence>
<dbReference type="GO" id="GO:0003735">
    <property type="term" value="F:structural constituent of ribosome"/>
    <property type="evidence" value="ECO:0007669"/>
    <property type="project" value="InterPro"/>
</dbReference>
<dbReference type="SMART" id="SM01374">
    <property type="entry name" value="Ribosomal_L14"/>
    <property type="match status" value="1"/>
</dbReference>
<evidence type="ECO:0000256" key="5">
    <source>
        <dbReference type="ARBA" id="ARBA00022723"/>
    </source>
</evidence>
<evidence type="ECO:0000259" key="13">
    <source>
        <dbReference type="SMART" id="SM00919"/>
    </source>
</evidence>
<keyword evidence="6" id="KW-0689">Ribosomal protein</keyword>
<feature type="domain" description="Malic enzyme N-terminal" evidence="14">
    <location>
        <begin position="91"/>
        <end position="272"/>
    </location>
</feature>
<dbReference type="AlphaFoldDB" id="A0AAN6ZA15"/>
<dbReference type="SMART" id="SM00919">
    <property type="entry name" value="Malic_M"/>
    <property type="match status" value="1"/>
</dbReference>
<dbReference type="GO" id="GO:0051287">
    <property type="term" value="F:NAD binding"/>
    <property type="evidence" value="ECO:0007669"/>
    <property type="project" value="InterPro"/>
</dbReference>
<protein>
    <recommendedName>
        <fullName evidence="12">Malic enzyme</fullName>
    </recommendedName>
</protein>
<dbReference type="CDD" id="cd05312">
    <property type="entry name" value="NAD_bind_1_malic_enz"/>
    <property type="match status" value="1"/>
</dbReference>
<dbReference type="Pfam" id="PF03949">
    <property type="entry name" value="Malic_M"/>
    <property type="match status" value="1"/>
</dbReference>
<dbReference type="Gene3D" id="3.40.50.10380">
    <property type="entry name" value="Malic enzyme, N-terminal domain"/>
    <property type="match status" value="1"/>
</dbReference>
<evidence type="ECO:0000313" key="16">
    <source>
        <dbReference type="Proteomes" id="UP001302602"/>
    </source>
</evidence>
<dbReference type="FunFam" id="3.40.50.10380:FF:000001">
    <property type="entry name" value="NAD-dependent malic enzyme"/>
    <property type="match status" value="1"/>
</dbReference>
<dbReference type="InterPro" id="IPR036291">
    <property type="entry name" value="NAD(P)-bd_dom_sf"/>
</dbReference>
<comment type="catalytic activity">
    <reaction evidence="11">
        <text>(S)-malate + NAD(+) = pyruvate + CO2 + NADH</text>
        <dbReference type="Rhea" id="RHEA:12653"/>
        <dbReference type="ChEBI" id="CHEBI:15361"/>
        <dbReference type="ChEBI" id="CHEBI:15589"/>
        <dbReference type="ChEBI" id="CHEBI:16526"/>
        <dbReference type="ChEBI" id="CHEBI:57540"/>
        <dbReference type="ChEBI" id="CHEBI:57945"/>
        <dbReference type="EC" id="1.1.1.38"/>
    </reaction>
</comment>
<dbReference type="FunFam" id="3.40.50.720:FF:000055">
    <property type="entry name" value="NAD-dependent malic enzyme"/>
    <property type="match status" value="1"/>
</dbReference>
<dbReference type="GO" id="GO:0005840">
    <property type="term" value="C:ribosome"/>
    <property type="evidence" value="ECO:0007669"/>
    <property type="project" value="UniProtKB-KW"/>
</dbReference>
<dbReference type="GO" id="GO:0005739">
    <property type="term" value="C:mitochondrion"/>
    <property type="evidence" value="ECO:0007669"/>
    <property type="project" value="TreeGrafter"/>
</dbReference>
<evidence type="ECO:0000259" key="14">
    <source>
        <dbReference type="SMART" id="SM01274"/>
    </source>
</evidence>
<comment type="caution">
    <text evidence="15">The sequence shown here is derived from an EMBL/GenBank/DDBJ whole genome shotgun (WGS) entry which is preliminary data.</text>
</comment>
<dbReference type="InterPro" id="IPR015884">
    <property type="entry name" value="Malic_enzyme_CS"/>
</dbReference>
<reference evidence="15" key="2">
    <citation type="submission" date="2023-05" db="EMBL/GenBank/DDBJ databases">
        <authorList>
            <consortium name="Lawrence Berkeley National Laboratory"/>
            <person name="Steindorff A."/>
            <person name="Hensen N."/>
            <person name="Bonometti L."/>
            <person name="Westerberg I."/>
            <person name="Brannstrom I.O."/>
            <person name="Guillou S."/>
            <person name="Cros-Aarteil S."/>
            <person name="Calhoun S."/>
            <person name="Haridas S."/>
            <person name="Kuo A."/>
            <person name="Mondo S."/>
            <person name="Pangilinan J."/>
            <person name="Riley R."/>
            <person name="Labutti K."/>
            <person name="Andreopoulos B."/>
            <person name="Lipzen A."/>
            <person name="Chen C."/>
            <person name="Yanf M."/>
            <person name="Daum C."/>
            <person name="Ng V."/>
            <person name="Clum A."/>
            <person name="Ohm R."/>
            <person name="Martin F."/>
            <person name="Silar P."/>
            <person name="Natvig D."/>
            <person name="Lalanne C."/>
            <person name="Gautier V."/>
            <person name="Ament-Velasquez S.L."/>
            <person name="Kruys A."/>
            <person name="Hutchinson M.I."/>
            <person name="Powell A.J."/>
            <person name="Barry K."/>
            <person name="Miller A.N."/>
            <person name="Grigoriev I.V."/>
            <person name="Debuchy R."/>
            <person name="Gladieux P."/>
            <person name="Thoren M.H."/>
            <person name="Johannesson H."/>
        </authorList>
    </citation>
    <scope>NUCLEOTIDE SEQUENCE</scope>
    <source>
        <strain evidence="15">CBS 731.68</strain>
    </source>
</reference>